<dbReference type="InterPro" id="IPR050361">
    <property type="entry name" value="MPP/UQCRC_Complex"/>
</dbReference>
<dbReference type="HOGENOM" id="CLU_711015_0_0_2"/>
<evidence type="ECO:0000259" key="2">
    <source>
        <dbReference type="Pfam" id="PF00675"/>
    </source>
</evidence>
<keyword evidence="4" id="KW-0645">Protease</keyword>
<feature type="domain" description="Peptidase M16 C-terminal" evidence="3">
    <location>
        <begin position="168"/>
        <end position="315"/>
    </location>
</feature>
<reference evidence="4 5" key="1">
    <citation type="journal article" date="2011" name="PLoS ONE">
        <title>The complete genome sequence of Thermoproteus tenax: a physiologically versatile member of the Crenarchaeota.</title>
        <authorList>
            <person name="Siebers B."/>
            <person name="Zaparty M."/>
            <person name="Raddatz G."/>
            <person name="Tjaden B."/>
            <person name="Albers S.V."/>
            <person name="Bell S.D."/>
            <person name="Blombach F."/>
            <person name="Kletzin A."/>
            <person name="Kyrpides N."/>
            <person name="Lanz C."/>
            <person name="Plagens A."/>
            <person name="Rampp M."/>
            <person name="Rosinus A."/>
            <person name="von Jan M."/>
            <person name="Makarova K.S."/>
            <person name="Klenk H.P."/>
            <person name="Schuster S.C."/>
            <person name="Hensel R."/>
        </authorList>
    </citation>
    <scope>NUCLEOTIDE SEQUENCE [LARGE SCALE GENOMIC DNA]</scope>
    <source>
        <strain evidence="5">ATCC 35583 / DSM 2078 / JCM 9277 / NBRC 100435 / Kra 1</strain>
    </source>
</reference>
<keyword evidence="5" id="KW-1185">Reference proteome</keyword>
<organism evidence="4 5">
    <name type="scientific">Thermoproteus tenax (strain ATCC 35583 / DSM 2078 / JCM 9277 / NBRC 100435 / Kra 1)</name>
    <dbReference type="NCBI Taxonomy" id="768679"/>
    <lineage>
        <taxon>Archaea</taxon>
        <taxon>Thermoproteota</taxon>
        <taxon>Thermoprotei</taxon>
        <taxon>Thermoproteales</taxon>
        <taxon>Thermoproteaceae</taxon>
        <taxon>Thermoproteus</taxon>
    </lineage>
</organism>
<gene>
    <name evidence="4" type="ordered locus">TTX_2025</name>
</gene>
<evidence type="ECO:0000313" key="5">
    <source>
        <dbReference type="Proteomes" id="UP000002654"/>
    </source>
</evidence>
<dbReference type="RefSeq" id="WP_014127891.1">
    <property type="nucleotide sequence ID" value="NC_016070.1"/>
</dbReference>
<dbReference type="PaxDb" id="768679-TTX_2025"/>
<accession>G4RM43</accession>
<dbReference type="EMBL" id="FN869859">
    <property type="protein sequence ID" value="CCC82638.1"/>
    <property type="molecule type" value="Genomic_DNA"/>
</dbReference>
<name>G4RM43_THETK</name>
<dbReference type="KEGG" id="ttn:TTX_2025"/>
<dbReference type="InterPro" id="IPR011765">
    <property type="entry name" value="Pept_M16_N"/>
</dbReference>
<dbReference type="InterPro" id="IPR011249">
    <property type="entry name" value="Metalloenz_LuxS/M16"/>
</dbReference>
<dbReference type="Gene3D" id="3.30.830.10">
    <property type="entry name" value="Metalloenzyme, LuxS/M16 peptidase-like"/>
    <property type="match status" value="2"/>
</dbReference>
<protein>
    <submittedName>
        <fullName evidence="4">Family M16 protease</fullName>
        <ecNumber evidence="4">3.4.-.-</ecNumber>
    </submittedName>
</protein>
<proteinExistence type="inferred from homology"/>
<dbReference type="AlphaFoldDB" id="G4RM43"/>
<comment type="similarity">
    <text evidence="1">Belongs to the peptidase M16 family.</text>
</comment>
<dbReference type="GO" id="GO:0006508">
    <property type="term" value="P:proteolysis"/>
    <property type="evidence" value="ECO:0007669"/>
    <property type="project" value="UniProtKB-KW"/>
</dbReference>
<dbReference type="GeneID" id="11262913"/>
<dbReference type="Pfam" id="PF05193">
    <property type="entry name" value="Peptidase_M16_C"/>
    <property type="match status" value="1"/>
</dbReference>
<dbReference type="SUPFAM" id="SSF63411">
    <property type="entry name" value="LuxS/MPP-like metallohydrolase"/>
    <property type="match status" value="2"/>
</dbReference>
<dbReference type="STRING" id="768679.TTX_2025"/>
<dbReference type="PANTHER" id="PTHR11851:SF49">
    <property type="entry name" value="MITOCHONDRIAL-PROCESSING PEPTIDASE SUBUNIT ALPHA"/>
    <property type="match status" value="1"/>
</dbReference>
<dbReference type="OrthoDB" id="25333at2157"/>
<dbReference type="GO" id="GO:0046872">
    <property type="term" value="F:metal ion binding"/>
    <property type="evidence" value="ECO:0007669"/>
    <property type="project" value="InterPro"/>
</dbReference>
<evidence type="ECO:0000313" key="4">
    <source>
        <dbReference type="EMBL" id="CCC82638.1"/>
    </source>
</evidence>
<dbReference type="Pfam" id="PF00675">
    <property type="entry name" value="Peptidase_M16"/>
    <property type="match status" value="1"/>
</dbReference>
<evidence type="ECO:0000256" key="1">
    <source>
        <dbReference type="ARBA" id="ARBA00007261"/>
    </source>
</evidence>
<keyword evidence="4" id="KW-0378">Hydrolase</keyword>
<feature type="domain" description="Peptidase M16 N-terminal" evidence="2">
    <location>
        <begin position="25"/>
        <end position="137"/>
    </location>
</feature>
<dbReference type="PANTHER" id="PTHR11851">
    <property type="entry name" value="METALLOPROTEASE"/>
    <property type="match status" value="1"/>
</dbReference>
<evidence type="ECO:0000259" key="3">
    <source>
        <dbReference type="Pfam" id="PF05193"/>
    </source>
</evidence>
<dbReference type="eggNOG" id="arCOG04065">
    <property type="taxonomic scope" value="Archaea"/>
</dbReference>
<dbReference type="EC" id="3.4.-.-" evidence="4"/>
<dbReference type="InterPro" id="IPR007863">
    <property type="entry name" value="Peptidase_M16_C"/>
</dbReference>
<sequence>MQTRGSLAVERLDNGVLVVIDRYASSLASLVVGIGVGPLFEESDEKGYSHLMEHMLFNVSGFDVDRAVESLGAETNAYTHRLQVVLTFQSLAESAGGLAEIAARMLTNRRYDEDRFEKEKRVVLSEIRMSKEDPSERIGDLGLLSLFGETDWGLPIDGDPHVISTAELRDLEEFMEKWIAPNNIIVAAAGGFSLEEVERVKAEFSKLSSPSQHKTVPPMGRGKLFAEEVRDDIDGVYYSYAAKLTLDNAYIRLSAAAFHLASGTKSILFDELRNRGLAYSYYVDFDAVGGDGFIQIVVESAHELEAVREVVRRILRTKWVPPQHRLKYFEYEWRKTMEIPLNRAYAYVEAIARGIEPESLGQVMSKAVQEGLARIPDAVEYEAEAVLRKPD</sequence>
<dbReference type="PATRIC" id="fig|768679.9.peg.2050"/>
<dbReference type="Proteomes" id="UP000002654">
    <property type="component" value="Chromosome"/>
</dbReference>
<dbReference type="GO" id="GO:0008233">
    <property type="term" value="F:peptidase activity"/>
    <property type="evidence" value="ECO:0007669"/>
    <property type="project" value="UniProtKB-KW"/>
</dbReference>